<organism evidence="1 2">
    <name type="scientific">Celerinatantimonas diazotrophica</name>
    <dbReference type="NCBI Taxonomy" id="412034"/>
    <lineage>
        <taxon>Bacteria</taxon>
        <taxon>Pseudomonadati</taxon>
        <taxon>Pseudomonadota</taxon>
        <taxon>Gammaproteobacteria</taxon>
        <taxon>Celerinatantimonadaceae</taxon>
        <taxon>Celerinatantimonas</taxon>
    </lineage>
</organism>
<reference evidence="1 2" key="1">
    <citation type="submission" date="2019-03" db="EMBL/GenBank/DDBJ databases">
        <title>Genomic Encyclopedia of Type Strains, Phase IV (KMG-IV): sequencing the most valuable type-strain genomes for metagenomic binning, comparative biology and taxonomic classification.</title>
        <authorList>
            <person name="Goeker M."/>
        </authorList>
    </citation>
    <scope>NUCLEOTIDE SEQUENCE [LARGE SCALE GENOMIC DNA]</scope>
    <source>
        <strain evidence="1 2">DSM 18577</strain>
    </source>
</reference>
<dbReference type="RefSeq" id="WP_131912657.1">
    <property type="nucleotide sequence ID" value="NZ_OU594967.1"/>
</dbReference>
<protein>
    <recommendedName>
        <fullName evidence="3">DUF1365 family protein</fullName>
    </recommendedName>
</protein>
<dbReference type="PANTHER" id="PTHR33973">
    <property type="entry name" value="OS07G0153300 PROTEIN"/>
    <property type="match status" value="1"/>
</dbReference>
<evidence type="ECO:0008006" key="3">
    <source>
        <dbReference type="Google" id="ProtNLM"/>
    </source>
</evidence>
<proteinExistence type="predicted"/>
<dbReference type="OrthoDB" id="9778801at2"/>
<evidence type="ECO:0000313" key="1">
    <source>
        <dbReference type="EMBL" id="TCK58147.1"/>
    </source>
</evidence>
<dbReference type="PANTHER" id="PTHR33973:SF4">
    <property type="entry name" value="OS07G0153300 PROTEIN"/>
    <property type="match status" value="1"/>
</dbReference>
<evidence type="ECO:0000313" key="2">
    <source>
        <dbReference type="Proteomes" id="UP000295565"/>
    </source>
</evidence>
<comment type="caution">
    <text evidence="1">The sequence shown here is derived from an EMBL/GenBank/DDBJ whole genome shotgun (WGS) entry which is preliminary data.</text>
</comment>
<dbReference type="EMBL" id="SMGD01000012">
    <property type="protein sequence ID" value="TCK58147.1"/>
    <property type="molecule type" value="Genomic_DNA"/>
</dbReference>
<gene>
    <name evidence="1" type="ORF">EV690_1855</name>
</gene>
<dbReference type="AlphaFoldDB" id="A0A4R1K2S8"/>
<sequence length="241" mass="28763">MRITSAIAKGRTFHHRKVPKDHKFSYPISYLWVNLDELNEVRALLGQHKFLRPRLHDKDYLGPENRPLKDKALHKLAQFVPEFTPSQVVMMAQLRWNGIYFSPINFVFYADEESFIYAIAEVTNTPWLEKHYYCIDLREMKDTPKAFHVSPFNPMDMHYHWNIELGDTIHVLIDCQRETSEFSASMTLQRGPLNAKSVRQLVRHHAFQSAFIIGRIYYQAFRLWLKRVPFYNHPRKKSDRR</sequence>
<name>A0A4R1K2S8_9GAMM</name>
<dbReference type="Pfam" id="PF07103">
    <property type="entry name" value="DUF1365"/>
    <property type="match status" value="1"/>
</dbReference>
<keyword evidence="2" id="KW-1185">Reference proteome</keyword>
<dbReference type="InterPro" id="IPR010775">
    <property type="entry name" value="DUF1365"/>
</dbReference>
<accession>A0A4R1K2S8</accession>
<dbReference type="Proteomes" id="UP000295565">
    <property type="component" value="Unassembled WGS sequence"/>
</dbReference>